<dbReference type="InterPro" id="IPR005624">
    <property type="entry name" value="PduO/GlcC-like"/>
</dbReference>
<dbReference type="AlphaFoldDB" id="A0A4R1GGM1"/>
<dbReference type="OrthoDB" id="9815788at2"/>
<name>A0A4R1GGM1_9GAMM</name>
<reference evidence="1 2" key="1">
    <citation type="submission" date="2019-03" db="EMBL/GenBank/DDBJ databases">
        <title>Genomic Encyclopedia of Archaeal and Bacterial Type Strains, Phase II (KMG-II): from individual species to whole genera.</title>
        <authorList>
            <person name="Goeker M."/>
        </authorList>
    </citation>
    <scope>NUCLEOTIDE SEQUENCE [LARGE SCALE GENOMIC DNA]</scope>
    <source>
        <strain evidence="1 2">DSM 27697</strain>
    </source>
</reference>
<protein>
    <submittedName>
        <fullName evidence="1">Uncharacterized protein GlcG (DUF336 family)</fullName>
    </submittedName>
</protein>
<proteinExistence type="predicted"/>
<dbReference type="RefSeq" id="WP_132292120.1">
    <property type="nucleotide sequence ID" value="NZ_SMFU01000008.1"/>
</dbReference>
<dbReference type="Pfam" id="PF03928">
    <property type="entry name" value="HbpS-like"/>
    <property type="match status" value="1"/>
</dbReference>
<keyword evidence="2" id="KW-1185">Reference proteome</keyword>
<dbReference type="InterPro" id="IPR038084">
    <property type="entry name" value="PduO/GlcC-like_sf"/>
</dbReference>
<dbReference type="Gene3D" id="3.30.450.150">
    <property type="entry name" value="Haem-degrading domain"/>
    <property type="match status" value="1"/>
</dbReference>
<dbReference type="PANTHER" id="PTHR34309:SF10">
    <property type="entry name" value="SLR1406 PROTEIN"/>
    <property type="match status" value="1"/>
</dbReference>
<evidence type="ECO:0000313" key="2">
    <source>
        <dbReference type="Proteomes" id="UP000294546"/>
    </source>
</evidence>
<dbReference type="PANTHER" id="PTHR34309">
    <property type="entry name" value="SLR1406 PROTEIN"/>
    <property type="match status" value="1"/>
</dbReference>
<dbReference type="Proteomes" id="UP000294546">
    <property type="component" value="Unassembled WGS sequence"/>
</dbReference>
<gene>
    <name evidence="1" type="ORF">CLV83_2333</name>
</gene>
<dbReference type="EMBL" id="SMFU01000008">
    <property type="protein sequence ID" value="TCK07464.1"/>
    <property type="molecule type" value="Genomic_DNA"/>
</dbReference>
<dbReference type="InterPro" id="IPR052517">
    <property type="entry name" value="GlcG_carb_metab_protein"/>
</dbReference>
<sequence length="143" mass="14516">MEKLNLESSIKITQAAFEKSKQLNTAPLTVAILDSGGAVISLQRQDGASLMRPDIAIGKAWGAVALGKPSRLLGQDAQERPAFISAINTLAQGNIVPVAGGVLVRNANNEIVGAVGITGDLSDVDEQCAIAGIQGAGLVADAG</sequence>
<accession>A0A4R1GGM1</accession>
<organism evidence="1 2">
    <name type="scientific">Marinobacterium mangrovicola</name>
    <dbReference type="NCBI Taxonomy" id="1476959"/>
    <lineage>
        <taxon>Bacteria</taxon>
        <taxon>Pseudomonadati</taxon>
        <taxon>Pseudomonadota</taxon>
        <taxon>Gammaproteobacteria</taxon>
        <taxon>Oceanospirillales</taxon>
        <taxon>Oceanospirillaceae</taxon>
        <taxon>Marinobacterium</taxon>
    </lineage>
</organism>
<comment type="caution">
    <text evidence="1">The sequence shown here is derived from an EMBL/GenBank/DDBJ whole genome shotgun (WGS) entry which is preliminary data.</text>
</comment>
<dbReference type="SUPFAM" id="SSF143744">
    <property type="entry name" value="GlcG-like"/>
    <property type="match status" value="1"/>
</dbReference>
<evidence type="ECO:0000313" key="1">
    <source>
        <dbReference type="EMBL" id="TCK07464.1"/>
    </source>
</evidence>